<evidence type="ECO:0000313" key="2">
    <source>
        <dbReference type="Proteomes" id="UP000799770"/>
    </source>
</evidence>
<protein>
    <recommendedName>
        <fullName evidence="3">Heterokaryon incompatibility domain-containing protein</fullName>
    </recommendedName>
</protein>
<evidence type="ECO:0008006" key="3">
    <source>
        <dbReference type="Google" id="ProtNLM"/>
    </source>
</evidence>
<organism evidence="1 2">
    <name type="scientific">Lophiotrema nucula</name>
    <dbReference type="NCBI Taxonomy" id="690887"/>
    <lineage>
        <taxon>Eukaryota</taxon>
        <taxon>Fungi</taxon>
        <taxon>Dikarya</taxon>
        <taxon>Ascomycota</taxon>
        <taxon>Pezizomycotina</taxon>
        <taxon>Dothideomycetes</taxon>
        <taxon>Pleosporomycetidae</taxon>
        <taxon>Pleosporales</taxon>
        <taxon>Lophiotremataceae</taxon>
        <taxon>Lophiotrema</taxon>
    </lineage>
</organism>
<accession>A0A6A5YPB0</accession>
<reference evidence="1" key="1">
    <citation type="journal article" date="2020" name="Stud. Mycol.">
        <title>101 Dothideomycetes genomes: a test case for predicting lifestyles and emergence of pathogens.</title>
        <authorList>
            <person name="Haridas S."/>
            <person name="Albert R."/>
            <person name="Binder M."/>
            <person name="Bloem J."/>
            <person name="Labutti K."/>
            <person name="Salamov A."/>
            <person name="Andreopoulos B."/>
            <person name="Baker S."/>
            <person name="Barry K."/>
            <person name="Bills G."/>
            <person name="Bluhm B."/>
            <person name="Cannon C."/>
            <person name="Castanera R."/>
            <person name="Culley D."/>
            <person name="Daum C."/>
            <person name="Ezra D."/>
            <person name="Gonzalez J."/>
            <person name="Henrissat B."/>
            <person name="Kuo A."/>
            <person name="Liang C."/>
            <person name="Lipzen A."/>
            <person name="Lutzoni F."/>
            <person name="Magnuson J."/>
            <person name="Mondo S."/>
            <person name="Nolan M."/>
            <person name="Ohm R."/>
            <person name="Pangilinan J."/>
            <person name="Park H.-J."/>
            <person name="Ramirez L."/>
            <person name="Alfaro M."/>
            <person name="Sun H."/>
            <person name="Tritt A."/>
            <person name="Yoshinaga Y."/>
            <person name="Zwiers L.-H."/>
            <person name="Turgeon B."/>
            <person name="Goodwin S."/>
            <person name="Spatafora J."/>
            <person name="Crous P."/>
            <person name="Grigoriev I."/>
        </authorList>
    </citation>
    <scope>NUCLEOTIDE SEQUENCE</scope>
    <source>
        <strain evidence="1">CBS 627.86</strain>
    </source>
</reference>
<sequence>MEGLVDAGGSQTIQVQSLIYLLNESKCKECHIIRDRVFSLIALCGDAQFFIVDYSGLNRDIARNVFEATKSTACLCAIHVVGDALEIEFCLSQDVSAEKEEKEHLYYFSLHLPLKWSLHPDATLSECVESGYRELRQHLYCPPELVHTLPTPPGSRILCSSTHGQELHRTVRTIIIKLNQICETYTGYVVLQVNPAMDGFSYQYFEEHSYQKWMPLHADSGLNIHDGDGGDECVISLSFDFWLYLVRLAKASNAKFSQPGEGEGFCDHVANRNSLLSGSTGRLRLYLGLKGTSSQIESSPQQGKEPLPSV</sequence>
<proteinExistence type="predicted"/>
<dbReference type="AlphaFoldDB" id="A0A6A5YPB0"/>
<name>A0A6A5YPB0_9PLEO</name>
<dbReference type="EMBL" id="ML977345">
    <property type="protein sequence ID" value="KAF2108783.1"/>
    <property type="molecule type" value="Genomic_DNA"/>
</dbReference>
<evidence type="ECO:0000313" key="1">
    <source>
        <dbReference type="EMBL" id="KAF2108783.1"/>
    </source>
</evidence>
<keyword evidence="2" id="KW-1185">Reference proteome</keyword>
<gene>
    <name evidence="1" type="ORF">BDV96DRAFT_652398</name>
</gene>
<dbReference type="Proteomes" id="UP000799770">
    <property type="component" value="Unassembled WGS sequence"/>
</dbReference>